<dbReference type="AlphaFoldDB" id="A0AAV4SP57"/>
<accession>A0AAV4SP57</accession>
<dbReference type="Gene3D" id="3.30.710.10">
    <property type="entry name" value="Potassium Channel Kv1.1, Chain A"/>
    <property type="match status" value="1"/>
</dbReference>
<name>A0AAV4SP57_9ARAC</name>
<comment type="caution">
    <text evidence="3">The sequence shown here is derived from an EMBL/GenBank/DDBJ whole genome shotgun (WGS) entry which is preliminary data.</text>
</comment>
<reference evidence="3 4" key="1">
    <citation type="submission" date="2021-06" db="EMBL/GenBank/DDBJ databases">
        <title>Caerostris darwini draft genome.</title>
        <authorList>
            <person name="Kono N."/>
            <person name="Arakawa K."/>
        </authorList>
    </citation>
    <scope>NUCLEOTIDE SEQUENCE [LARGE SCALE GENOMIC DNA]</scope>
</reference>
<dbReference type="EMBL" id="BPLQ01008153">
    <property type="protein sequence ID" value="GIY35227.1"/>
    <property type="molecule type" value="Genomic_DNA"/>
</dbReference>
<dbReference type="Pfam" id="PF00651">
    <property type="entry name" value="BTB"/>
    <property type="match status" value="1"/>
</dbReference>
<feature type="domain" description="BTB" evidence="2">
    <location>
        <begin position="245"/>
        <end position="311"/>
    </location>
</feature>
<dbReference type="PANTHER" id="PTHR47274">
    <property type="entry name" value="BTB/POZ DOMAIN CONTAINING PROTEIN, EXPRESSED-RELATED"/>
    <property type="match status" value="1"/>
</dbReference>
<keyword evidence="4" id="KW-1185">Reference proteome</keyword>
<dbReference type="InterPro" id="IPR011333">
    <property type="entry name" value="SKP1/BTB/POZ_sf"/>
</dbReference>
<proteinExistence type="predicted"/>
<evidence type="ECO:0000313" key="3">
    <source>
        <dbReference type="EMBL" id="GIY35227.1"/>
    </source>
</evidence>
<gene>
    <name evidence="3" type="primary">spop-b_45</name>
    <name evidence="3" type="ORF">CDAR_182611</name>
</gene>
<dbReference type="PROSITE" id="PS50097">
    <property type="entry name" value="BTB"/>
    <property type="match status" value="1"/>
</dbReference>
<organism evidence="3 4">
    <name type="scientific">Caerostris darwini</name>
    <dbReference type="NCBI Taxonomy" id="1538125"/>
    <lineage>
        <taxon>Eukaryota</taxon>
        <taxon>Metazoa</taxon>
        <taxon>Ecdysozoa</taxon>
        <taxon>Arthropoda</taxon>
        <taxon>Chelicerata</taxon>
        <taxon>Arachnida</taxon>
        <taxon>Araneae</taxon>
        <taxon>Araneomorphae</taxon>
        <taxon>Entelegynae</taxon>
        <taxon>Araneoidea</taxon>
        <taxon>Araneidae</taxon>
        <taxon>Caerostris</taxon>
    </lineage>
</organism>
<comment type="function">
    <text evidence="1">May act as a substrate-specific adapter of an E3 ubiquitin-protein ligase complex (CUL3-RBX1-BTB) which mediates the ubiquitination and subsequent proteasomal degradation of target proteins.</text>
</comment>
<sequence length="407" mass="47003">MNNISFEKGIECGTSIFIARSKVLIQNKQAYLPQDTLTICCRMWMTDEGICDEGQIFARTRIQFENISFVHKIEGFDELEKDQEETVDIESSLGEKLFVSIGIFEINDPCCEEKIVVEIIPEDKDQIEVISCMLHLMNASRETVKCGQLDNRFDLVKKEDFKVPLIFSKKMLIDGKTEYLPYNTLTLRCDCTFSTGLEFEKIEKAVYGLHLMPDAQTTQNGFNELSNCPTALEDFTYLYKEQILTDVKLQTKTKTFSSHKTVLIARSLKFRSLLVDEKKKTNECIDVSDLDDETVERLLLFFYNDVVKDLQYDSAYKLLKAAEIYKVQRLKMACTSFLMDNLNTSNACKLLVLADMYQDLSMKTTVEDFILEHEEEIFRSDSWEEVMDANPTLAMKTMHLKFKKKGS</sequence>
<evidence type="ECO:0000313" key="4">
    <source>
        <dbReference type="Proteomes" id="UP001054837"/>
    </source>
</evidence>
<evidence type="ECO:0000259" key="2">
    <source>
        <dbReference type="PROSITE" id="PS50097"/>
    </source>
</evidence>
<dbReference type="Gene3D" id="1.25.40.420">
    <property type="match status" value="1"/>
</dbReference>
<dbReference type="Proteomes" id="UP001054837">
    <property type="component" value="Unassembled WGS sequence"/>
</dbReference>
<dbReference type="InterPro" id="IPR044784">
    <property type="entry name" value="At1g01640-like"/>
</dbReference>
<dbReference type="SMART" id="SM00225">
    <property type="entry name" value="BTB"/>
    <property type="match status" value="1"/>
</dbReference>
<evidence type="ECO:0000256" key="1">
    <source>
        <dbReference type="ARBA" id="ARBA00002668"/>
    </source>
</evidence>
<dbReference type="InterPro" id="IPR000210">
    <property type="entry name" value="BTB/POZ_dom"/>
</dbReference>
<protein>
    <submittedName>
        <fullName evidence="3">Speckle-type POZ protein B</fullName>
    </submittedName>
</protein>
<dbReference type="SUPFAM" id="SSF54695">
    <property type="entry name" value="POZ domain"/>
    <property type="match status" value="1"/>
</dbReference>
<dbReference type="PANTHER" id="PTHR47274:SF1">
    <property type="entry name" value="BTB_POZ DOMAIN CONTAINING PROTEIN, EXPRESSED"/>
    <property type="match status" value="1"/>
</dbReference>